<dbReference type="RefSeq" id="XP_009540920.1">
    <property type="nucleotide sequence ID" value="XM_009542625.1"/>
</dbReference>
<dbReference type="Gene3D" id="1.20.1280.50">
    <property type="match status" value="1"/>
</dbReference>
<evidence type="ECO:0000313" key="3">
    <source>
        <dbReference type="EMBL" id="ETW86960.1"/>
    </source>
</evidence>
<evidence type="ECO:0000313" key="4">
    <source>
        <dbReference type="Proteomes" id="UP000030671"/>
    </source>
</evidence>
<dbReference type="PROSITE" id="PS50181">
    <property type="entry name" value="FBOX"/>
    <property type="match status" value="1"/>
</dbReference>
<dbReference type="InterPro" id="IPR001810">
    <property type="entry name" value="F-box_dom"/>
</dbReference>
<dbReference type="eggNOG" id="ENOG502SC4D">
    <property type="taxonomic scope" value="Eukaryota"/>
</dbReference>
<name>W4KNJ6_HETIT</name>
<dbReference type="OrthoDB" id="3219396at2759"/>
<dbReference type="SUPFAM" id="SSF81383">
    <property type="entry name" value="F-box domain"/>
    <property type="match status" value="1"/>
</dbReference>
<gene>
    <name evidence="3" type="ORF">HETIRDRAFT_306621</name>
</gene>
<dbReference type="Proteomes" id="UP000030671">
    <property type="component" value="Unassembled WGS sequence"/>
</dbReference>
<dbReference type="InterPro" id="IPR036047">
    <property type="entry name" value="F-box-like_dom_sf"/>
</dbReference>
<dbReference type="KEGG" id="hir:HETIRDRAFT_306621"/>
<feature type="domain" description="F-box" evidence="2">
    <location>
        <begin position="2"/>
        <end position="47"/>
    </location>
</feature>
<evidence type="ECO:0000259" key="2">
    <source>
        <dbReference type="PROSITE" id="PS50181"/>
    </source>
</evidence>
<dbReference type="EMBL" id="KI925454">
    <property type="protein sequence ID" value="ETW86960.1"/>
    <property type="molecule type" value="Genomic_DNA"/>
</dbReference>
<evidence type="ECO:0000256" key="1">
    <source>
        <dbReference type="SAM" id="SignalP"/>
    </source>
</evidence>
<sequence length="236" mass="26534">MSSRLLTFPPELLLYILSFLDIPDLAAIACVSDYLALLATDPILQRTRLLVVAPSRVSHSLFALGVHGDPLRPTVADLVHRGVMKGLNIESRWRHGLYFYSSLSVINYESSVRLLRRRASNVLSSHLRRLPNTLQTLKASHVLPDVEMSSPTVSRSLLPVMRKLKWSIRRDSLAKMIRSKSHMYLTGKGDQSPGGIARWIEDRTPILAGECERVRLAVCPAVKKMVDLFEHMGEDN</sequence>
<protein>
    <recommendedName>
        <fullName evidence="2">F-box domain-containing protein</fullName>
    </recommendedName>
</protein>
<dbReference type="InParanoid" id="W4KNJ6"/>
<feature type="signal peptide" evidence="1">
    <location>
        <begin position="1"/>
        <end position="27"/>
    </location>
</feature>
<keyword evidence="1" id="KW-0732">Signal</keyword>
<feature type="chain" id="PRO_5004844544" description="F-box domain-containing protein" evidence="1">
    <location>
        <begin position="28"/>
        <end position="236"/>
    </location>
</feature>
<dbReference type="Pfam" id="PF12937">
    <property type="entry name" value="F-box-like"/>
    <property type="match status" value="1"/>
</dbReference>
<keyword evidence="4" id="KW-1185">Reference proteome</keyword>
<dbReference type="AlphaFoldDB" id="W4KNJ6"/>
<accession>W4KNJ6</accession>
<organism evidence="3 4">
    <name type="scientific">Heterobasidion irregulare (strain TC 32-1)</name>
    <dbReference type="NCBI Taxonomy" id="747525"/>
    <lineage>
        <taxon>Eukaryota</taxon>
        <taxon>Fungi</taxon>
        <taxon>Dikarya</taxon>
        <taxon>Basidiomycota</taxon>
        <taxon>Agaricomycotina</taxon>
        <taxon>Agaricomycetes</taxon>
        <taxon>Russulales</taxon>
        <taxon>Bondarzewiaceae</taxon>
        <taxon>Heterobasidion</taxon>
        <taxon>Heterobasidion annosum species complex</taxon>
    </lineage>
</organism>
<dbReference type="HOGENOM" id="CLU_104287_0_0_1"/>
<dbReference type="STRING" id="747525.W4KNJ6"/>
<dbReference type="GeneID" id="20669425"/>
<proteinExistence type="predicted"/>
<reference evidence="3 4" key="1">
    <citation type="journal article" date="2012" name="New Phytol.">
        <title>Insight into trade-off between wood decay and parasitism from the genome of a fungal forest pathogen.</title>
        <authorList>
            <person name="Olson A."/>
            <person name="Aerts A."/>
            <person name="Asiegbu F."/>
            <person name="Belbahri L."/>
            <person name="Bouzid O."/>
            <person name="Broberg A."/>
            <person name="Canback B."/>
            <person name="Coutinho P.M."/>
            <person name="Cullen D."/>
            <person name="Dalman K."/>
            <person name="Deflorio G."/>
            <person name="van Diepen L.T."/>
            <person name="Dunand C."/>
            <person name="Duplessis S."/>
            <person name="Durling M."/>
            <person name="Gonthier P."/>
            <person name="Grimwood J."/>
            <person name="Fossdal C.G."/>
            <person name="Hansson D."/>
            <person name="Henrissat B."/>
            <person name="Hietala A."/>
            <person name="Himmelstrand K."/>
            <person name="Hoffmeister D."/>
            <person name="Hogberg N."/>
            <person name="James T.Y."/>
            <person name="Karlsson M."/>
            <person name="Kohler A."/>
            <person name="Kues U."/>
            <person name="Lee Y.H."/>
            <person name="Lin Y.C."/>
            <person name="Lind M."/>
            <person name="Lindquist E."/>
            <person name="Lombard V."/>
            <person name="Lucas S."/>
            <person name="Lunden K."/>
            <person name="Morin E."/>
            <person name="Murat C."/>
            <person name="Park J."/>
            <person name="Raffaello T."/>
            <person name="Rouze P."/>
            <person name="Salamov A."/>
            <person name="Schmutz J."/>
            <person name="Solheim H."/>
            <person name="Stahlberg J."/>
            <person name="Velez H."/>
            <person name="de Vries R.P."/>
            <person name="Wiebenga A."/>
            <person name="Woodward S."/>
            <person name="Yakovlev I."/>
            <person name="Garbelotto M."/>
            <person name="Martin F."/>
            <person name="Grigoriev I.V."/>
            <person name="Stenlid J."/>
        </authorList>
    </citation>
    <scope>NUCLEOTIDE SEQUENCE [LARGE SCALE GENOMIC DNA]</scope>
    <source>
        <strain evidence="3 4">TC 32-1</strain>
    </source>
</reference>